<feature type="region of interest" description="Disordered" evidence="1">
    <location>
        <begin position="67"/>
        <end position="100"/>
    </location>
</feature>
<accession>A0ABR9L458</accession>
<comment type="caution">
    <text evidence="2">The sequence shown here is derived from an EMBL/GenBank/DDBJ whole genome shotgun (WGS) entry which is preliminary data.</text>
</comment>
<proteinExistence type="predicted"/>
<gene>
    <name evidence="2" type="ORF">H4W30_002097</name>
</gene>
<evidence type="ECO:0000256" key="1">
    <source>
        <dbReference type="SAM" id="MobiDB-lite"/>
    </source>
</evidence>
<reference evidence="2 3" key="1">
    <citation type="submission" date="2020-10" db="EMBL/GenBank/DDBJ databases">
        <title>Sequencing the genomes of 1000 actinobacteria strains.</title>
        <authorList>
            <person name="Klenk H.-P."/>
        </authorList>
    </citation>
    <scope>NUCLEOTIDE SEQUENCE [LARGE SCALE GENOMIC DNA]</scope>
    <source>
        <strain evidence="2 3">DSM 46661</strain>
    </source>
</reference>
<organism evidence="2 3">
    <name type="scientific">Amycolatopsis roodepoortensis</name>
    <dbReference type="NCBI Taxonomy" id="700274"/>
    <lineage>
        <taxon>Bacteria</taxon>
        <taxon>Bacillati</taxon>
        <taxon>Actinomycetota</taxon>
        <taxon>Actinomycetes</taxon>
        <taxon>Pseudonocardiales</taxon>
        <taxon>Pseudonocardiaceae</taxon>
        <taxon>Amycolatopsis</taxon>
    </lineage>
</organism>
<name>A0ABR9L458_9PSEU</name>
<evidence type="ECO:0008006" key="4">
    <source>
        <dbReference type="Google" id="ProtNLM"/>
    </source>
</evidence>
<dbReference type="EMBL" id="JADBEJ010000003">
    <property type="protein sequence ID" value="MBE1575050.1"/>
    <property type="molecule type" value="Genomic_DNA"/>
</dbReference>
<evidence type="ECO:0000313" key="2">
    <source>
        <dbReference type="EMBL" id="MBE1575050.1"/>
    </source>
</evidence>
<dbReference type="RefSeq" id="WP_191334898.1">
    <property type="nucleotide sequence ID" value="NZ_JADBEJ010000003.1"/>
</dbReference>
<evidence type="ECO:0000313" key="3">
    <source>
        <dbReference type="Proteomes" id="UP000656548"/>
    </source>
</evidence>
<protein>
    <recommendedName>
        <fullName evidence="4">Amphi-Trp domain-containing protein</fullName>
    </recommendedName>
</protein>
<keyword evidence="3" id="KW-1185">Reference proteome</keyword>
<dbReference type="Proteomes" id="UP000656548">
    <property type="component" value="Unassembled WGS sequence"/>
</dbReference>
<sequence>MIPIEDPNQMADYLAKIAARLRARDGFRRGTVQMDAASLDVSRATDGVTAEVPAGERLSIEIEWSGPVHLDSPHKKPRRSVFDTSDEDAYWHSRNHRDES</sequence>